<accession>A0A4Z2FV11</accession>
<evidence type="ECO:0000256" key="1">
    <source>
        <dbReference type="SAM" id="MobiDB-lite"/>
    </source>
</evidence>
<feature type="compositionally biased region" description="Basic and acidic residues" evidence="1">
    <location>
        <begin position="35"/>
        <end position="59"/>
    </location>
</feature>
<protein>
    <submittedName>
        <fullName evidence="2">Uncharacterized protein</fullName>
    </submittedName>
</protein>
<gene>
    <name evidence="2" type="ORF">EYF80_045152</name>
</gene>
<comment type="caution">
    <text evidence="2">The sequence shown here is derived from an EMBL/GenBank/DDBJ whole genome shotgun (WGS) entry which is preliminary data.</text>
</comment>
<proteinExistence type="predicted"/>
<sequence>MEAVEQKGKKVVRAVIIGQNVDTEAGPLSSACCPTEDREQDVLDPQERHQDERGPHGFHVEAGLRLVGDLQFGDEHSHNVQQKEQVDLRGDSSREGISKPV</sequence>
<dbReference type="Proteomes" id="UP000314294">
    <property type="component" value="Unassembled WGS sequence"/>
</dbReference>
<evidence type="ECO:0000313" key="3">
    <source>
        <dbReference type="Proteomes" id="UP000314294"/>
    </source>
</evidence>
<name>A0A4Z2FV11_9TELE</name>
<reference evidence="2 3" key="1">
    <citation type="submission" date="2019-03" db="EMBL/GenBank/DDBJ databases">
        <title>First draft genome of Liparis tanakae, snailfish: a comprehensive survey of snailfish specific genes.</title>
        <authorList>
            <person name="Kim W."/>
            <person name="Song I."/>
            <person name="Jeong J.-H."/>
            <person name="Kim D."/>
            <person name="Kim S."/>
            <person name="Ryu S."/>
            <person name="Song J.Y."/>
            <person name="Lee S.K."/>
        </authorList>
    </citation>
    <scope>NUCLEOTIDE SEQUENCE [LARGE SCALE GENOMIC DNA]</scope>
    <source>
        <tissue evidence="2">Muscle</tissue>
    </source>
</reference>
<dbReference type="AlphaFoldDB" id="A0A4Z2FV11"/>
<feature type="region of interest" description="Disordered" evidence="1">
    <location>
        <begin position="74"/>
        <end position="101"/>
    </location>
</feature>
<evidence type="ECO:0000313" key="2">
    <source>
        <dbReference type="EMBL" id="TNN44643.1"/>
    </source>
</evidence>
<feature type="region of interest" description="Disordered" evidence="1">
    <location>
        <begin position="24"/>
        <end position="59"/>
    </location>
</feature>
<organism evidence="2 3">
    <name type="scientific">Liparis tanakae</name>
    <name type="common">Tanaka's snailfish</name>
    <dbReference type="NCBI Taxonomy" id="230148"/>
    <lineage>
        <taxon>Eukaryota</taxon>
        <taxon>Metazoa</taxon>
        <taxon>Chordata</taxon>
        <taxon>Craniata</taxon>
        <taxon>Vertebrata</taxon>
        <taxon>Euteleostomi</taxon>
        <taxon>Actinopterygii</taxon>
        <taxon>Neopterygii</taxon>
        <taxon>Teleostei</taxon>
        <taxon>Neoteleostei</taxon>
        <taxon>Acanthomorphata</taxon>
        <taxon>Eupercaria</taxon>
        <taxon>Perciformes</taxon>
        <taxon>Cottioidei</taxon>
        <taxon>Cottales</taxon>
        <taxon>Liparidae</taxon>
        <taxon>Liparis</taxon>
    </lineage>
</organism>
<feature type="compositionally biased region" description="Basic and acidic residues" evidence="1">
    <location>
        <begin position="84"/>
        <end position="101"/>
    </location>
</feature>
<keyword evidence="3" id="KW-1185">Reference proteome</keyword>
<dbReference type="EMBL" id="SRLO01000891">
    <property type="protein sequence ID" value="TNN44643.1"/>
    <property type="molecule type" value="Genomic_DNA"/>
</dbReference>